<accession>A0A8S5UEU0</accession>
<dbReference type="EMBL" id="BK016078">
    <property type="protein sequence ID" value="DAF93001.1"/>
    <property type="molecule type" value="Genomic_DNA"/>
</dbReference>
<organism evidence="1">
    <name type="scientific">Siphoviridae sp. ctN5F10</name>
    <dbReference type="NCBI Taxonomy" id="2825465"/>
    <lineage>
        <taxon>Viruses</taxon>
        <taxon>Duplodnaviria</taxon>
        <taxon>Heunggongvirae</taxon>
        <taxon>Uroviricota</taxon>
        <taxon>Caudoviricetes</taxon>
    </lineage>
</organism>
<proteinExistence type="predicted"/>
<protein>
    <recommendedName>
        <fullName evidence="2">Tail terminator</fullName>
    </recommendedName>
</protein>
<name>A0A8S5UEU0_9CAUD</name>
<evidence type="ECO:0008006" key="2">
    <source>
        <dbReference type="Google" id="ProtNLM"/>
    </source>
</evidence>
<reference evidence="1" key="1">
    <citation type="journal article" date="2021" name="Proc. Natl. Acad. Sci. U.S.A.">
        <title>A Catalog of Tens of Thousands of Viruses from Human Metagenomes Reveals Hidden Associations with Chronic Diseases.</title>
        <authorList>
            <person name="Tisza M.J."/>
            <person name="Buck C.B."/>
        </authorList>
    </citation>
    <scope>NUCLEOTIDE SEQUENCE</scope>
    <source>
        <strain evidence="1">CtN5F10</strain>
    </source>
</reference>
<sequence>MTDNTLKVVKAAMQEMGLEYAFRRFRRKPGYPYFVGDYMETDSLSEDGLQECTVILTGFARGAGSEAALETAKGKIRNYFTLEGRAFPFDDGIVAIAYGNAQPIPTEDAELDRIQINLTVKEWSVS</sequence>
<evidence type="ECO:0000313" key="1">
    <source>
        <dbReference type="EMBL" id="DAF93001.1"/>
    </source>
</evidence>